<gene>
    <name evidence="1" type="ORF">TRIUR3_27599</name>
</gene>
<protein>
    <submittedName>
        <fullName evidence="1">Uncharacterized protein</fullName>
    </submittedName>
</protein>
<name>M7ZUU9_TRIUA</name>
<dbReference type="AlphaFoldDB" id="M7ZUU9"/>
<reference evidence="1" key="1">
    <citation type="journal article" date="2013" name="Nature">
        <title>Draft genome of the wheat A-genome progenitor Triticum urartu.</title>
        <authorList>
            <person name="Ling H.Q."/>
            <person name="Zhao S."/>
            <person name="Liu D."/>
            <person name="Wang J."/>
            <person name="Sun H."/>
            <person name="Zhang C."/>
            <person name="Fan H."/>
            <person name="Li D."/>
            <person name="Dong L."/>
            <person name="Tao Y."/>
            <person name="Gao C."/>
            <person name="Wu H."/>
            <person name="Li Y."/>
            <person name="Cui Y."/>
            <person name="Guo X."/>
            <person name="Zheng S."/>
            <person name="Wang B."/>
            <person name="Yu K."/>
            <person name="Liang Q."/>
            <person name="Yang W."/>
            <person name="Lou X."/>
            <person name="Chen J."/>
            <person name="Feng M."/>
            <person name="Jian J."/>
            <person name="Zhang X."/>
            <person name="Luo G."/>
            <person name="Jiang Y."/>
            <person name="Liu J."/>
            <person name="Wang Z."/>
            <person name="Sha Y."/>
            <person name="Zhang B."/>
            <person name="Wu H."/>
            <person name="Tang D."/>
            <person name="Shen Q."/>
            <person name="Xue P."/>
            <person name="Zou S."/>
            <person name="Wang X."/>
            <person name="Liu X."/>
            <person name="Wang F."/>
            <person name="Yang Y."/>
            <person name="An X."/>
            <person name="Dong Z."/>
            <person name="Zhang K."/>
            <person name="Zhang X."/>
            <person name="Luo M.C."/>
            <person name="Dvorak J."/>
            <person name="Tong Y."/>
            <person name="Wang J."/>
            <person name="Yang H."/>
            <person name="Li Z."/>
            <person name="Wang D."/>
            <person name="Zhang A."/>
            <person name="Wang J."/>
        </authorList>
    </citation>
    <scope>NUCLEOTIDE SEQUENCE</scope>
</reference>
<accession>M7ZUU9</accession>
<organism evidence="1">
    <name type="scientific">Triticum urartu</name>
    <name type="common">Red wild einkorn</name>
    <name type="synonym">Crithodium urartu</name>
    <dbReference type="NCBI Taxonomy" id="4572"/>
    <lineage>
        <taxon>Eukaryota</taxon>
        <taxon>Viridiplantae</taxon>
        <taxon>Streptophyta</taxon>
        <taxon>Embryophyta</taxon>
        <taxon>Tracheophyta</taxon>
        <taxon>Spermatophyta</taxon>
        <taxon>Magnoliopsida</taxon>
        <taxon>Liliopsida</taxon>
        <taxon>Poales</taxon>
        <taxon>Poaceae</taxon>
        <taxon>BOP clade</taxon>
        <taxon>Pooideae</taxon>
        <taxon>Triticodae</taxon>
        <taxon>Triticeae</taxon>
        <taxon>Triticinae</taxon>
        <taxon>Triticum</taxon>
    </lineage>
</organism>
<dbReference type="EMBL" id="KD214496">
    <property type="protein sequence ID" value="EMS51904.1"/>
    <property type="molecule type" value="Genomic_DNA"/>
</dbReference>
<sequence length="88" mass="10117">MDFHQYPTTTTALASWVFSFSFSAWVLVSRLPIQSAETARHLETGEEHEAVDFFFFEKQRLWVLTQRLHALLPMDLRQGEGPAPGSFC</sequence>
<evidence type="ECO:0000313" key="1">
    <source>
        <dbReference type="EMBL" id="EMS51904.1"/>
    </source>
</evidence>
<proteinExistence type="predicted"/>